<dbReference type="InterPro" id="IPR036770">
    <property type="entry name" value="Ankyrin_rpt-contain_sf"/>
</dbReference>
<dbReference type="EMBL" id="CAJGYO010000007">
    <property type="protein sequence ID" value="CAD6246460.1"/>
    <property type="molecule type" value="Genomic_DNA"/>
</dbReference>
<dbReference type="PANTHER" id="PTHR24136:SF37">
    <property type="entry name" value="OS01G0942900 PROTEIN"/>
    <property type="match status" value="1"/>
</dbReference>
<dbReference type="Pfam" id="PF00023">
    <property type="entry name" value="Ank"/>
    <property type="match status" value="1"/>
</dbReference>
<keyword evidence="3 4" id="KW-0040">ANK repeat</keyword>
<evidence type="ECO:0000256" key="5">
    <source>
        <dbReference type="SAM" id="MobiDB-lite"/>
    </source>
</evidence>
<keyword evidence="7" id="KW-1185">Reference proteome</keyword>
<reference evidence="6" key="1">
    <citation type="submission" date="2020-10" db="EMBL/GenBank/DDBJ databases">
        <authorList>
            <person name="Han B."/>
            <person name="Lu T."/>
            <person name="Zhao Q."/>
            <person name="Huang X."/>
            <person name="Zhao Y."/>
        </authorList>
    </citation>
    <scope>NUCLEOTIDE SEQUENCE</scope>
</reference>
<dbReference type="OrthoDB" id="674779at2759"/>
<dbReference type="Proteomes" id="UP000604825">
    <property type="component" value="Unassembled WGS sequence"/>
</dbReference>
<comment type="caution">
    <text evidence="6">The sequence shown here is derived from an EMBL/GenBank/DDBJ whole genome shotgun (WGS) entry which is preliminary data.</text>
</comment>
<dbReference type="InterPro" id="IPR051573">
    <property type="entry name" value="Ankyrin-SOCS_box_domain"/>
</dbReference>
<keyword evidence="2" id="KW-0677">Repeat</keyword>
<comment type="similarity">
    <text evidence="1">Belongs to the ankyrin SOCS box (ASB) family.</text>
</comment>
<evidence type="ECO:0000313" key="6">
    <source>
        <dbReference type="EMBL" id="CAD6246460.1"/>
    </source>
</evidence>
<evidence type="ECO:0000313" key="7">
    <source>
        <dbReference type="Proteomes" id="UP000604825"/>
    </source>
</evidence>
<dbReference type="PROSITE" id="PS50297">
    <property type="entry name" value="ANK_REP_REGION"/>
    <property type="match status" value="1"/>
</dbReference>
<evidence type="ECO:0000256" key="1">
    <source>
        <dbReference type="ARBA" id="ARBA00005949"/>
    </source>
</evidence>
<feature type="region of interest" description="Disordered" evidence="5">
    <location>
        <begin position="1"/>
        <end position="23"/>
    </location>
</feature>
<dbReference type="InterPro" id="IPR002110">
    <property type="entry name" value="Ankyrin_rpt"/>
</dbReference>
<feature type="repeat" description="ANK" evidence="4">
    <location>
        <begin position="118"/>
        <end position="150"/>
    </location>
</feature>
<dbReference type="GO" id="GO:0045732">
    <property type="term" value="P:positive regulation of protein catabolic process"/>
    <property type="evidence" value="ECO:0007669"/>
    <property type="project" value="TreeGrafter"/>
</dbReference>
<evidence type="ECO:0000256" key="2">
    <source>
        <dbReference type="ARBA" id="ARBA00022737"/>
    </source>
</evidence>
<protein>
    <submittedName>
        <fullName evidence="6">Uncharacterized protein</fullName>
    </submittedName>
</protein>
<organism evidence="6 7">
    <name type="scientific">Miscanthus lutarioriparius</name>
    <dbReference type="NCBI Taxonomy" id="422564"/>
    <lineage>
        <taxon>Eukaryota</taxon>
        <taxon>Viridiplantae</taxon>
        <taxon>Streptophyta</taxon>
        <taxon>Embryophyta</taxon>
        <taxon>Tracheophyta</taxon>
        <taxon>Spermatophyta</taxon>
        <taxon>Magnoliopsida</taxon>
        <taxon>Liliopsida</taxon>
        <taxon>Poales</taxon>
        <taxon>Poaceae</taxon>
        <taxon>PACMAD clade</taxon>
        <taxon>Panicoideae</taxon>
        <taxon>Andropogonodae</taxon>
        <taxon>Andropogoneae</taxon>
        <taxon>Saccharinae</taxon>
        <taxon>Miscanthus</taxon>
    </lineage>
</organism>
<proteinExistence type="inferred from homology"/>
<dbReference type="GO" id="GO:0016567">
    <property type="term" value="P:protein ubiquitination"/>
    <property type="evidence" value="ECO:0007669"/>
    <property type="project" value="TreeGrafter"/>
</dbReference>
<gene>
    <name evidence="6" type="ORF">NCGR_LOCUS30718</name>
</gene>
<evidence type="ECO:0000256" key="4">
    <source>
        <dbReference type="PROSITE-ProRule" id="PRU00023"/>
    </source>
</evidence>
<evidence type="ECO:0000256" key="3">
    <source>
        <dbReference type="ARBA" id="ARBA00023043"/>
    </source>
</evidence>
<name>A0A811PRE4_9POAL</name>
<dbReference type="Gene3D" id="1.25.40.20">
    <property type="entry name" value="Ankyrin repeat-containing domain"/>
    <property type="match status" value="1"/>
</dbReference>
<dbReference type="AlphaFoldDB" id="A0A811PRE4"/>
<dbReference type="PANTHER" id="PTHR24136">
    <property type="entry name" value="SOWAH (DROSOPHILA) HOMOLOG"/>
    <property type="match status" value="1"/>
</dbReference>
<dbReference type="PROSITE" id="PS50088">
    <property type="entry name" value="ANK_REPEAT"/>
    <property type="match status" value="1"/>
</dbReference>
<feature type="compositionally biased region" description="Basic and acidic residues" evidence="5">
    <location>
        <begin position="1"/>
        <end position="11"/>
    </location>
</feature>
<sequence>MTESDSDKETTQLKVSVDSPPIDTTYTKEAMQTSCHGDDCNGRDGSTIDITESPWDPSWLFIVHKSVDWKKMSKVLEQRFAWMTKHFPNDIIVPDPTPKGKAYGVHGLHANPNCMNPQGYFPIHEAAERFSVDMIKLLFRHGASANVRTVGDVVVQDLLPLHVAIENTCMHKYLEDNVSPAQYNRDYICKLIHLLCLPEMRRFFAKAHSEVTQLSVYVSYSDTLAFHCIYSYMLPLDRYSISNVNMNHATASNSLDSVVVTDLYDFGVRGFNVASTK</sequence>
<dbReference type="SUPFAM" id="SSF48403">
    <property type="entry name" value="Ankyrin repeat"/>
    <property type="match status" value="1"/>
</dbReference>
<accession>A0A811PRE4</accession>